<dbReference type="RefSeq" id="WP_256655439.1">
    <property type="nucleotide sequence ID" value="NZ_JANIAA010000051.1"/>
</dbReference>
<evidence type="ECO:0000256" key="1">
    <source>
        <dbReference type="SAM" id="MobiDB-lite"/>
    </source>
</evidence>
<name>A0ABT1VBL3_9ACTN</name>
<feature type="region of interest" description="Disordered" evidence="1">
    <location>
        <begin position="35"/>
        <end position="66"/>
    </location>
</feature>
<keyword evidence="3" id="KW-1185">Reference proteome</keyword>
<protein>
    <submittedName>
        <fullName evidence="2">Uncharacterized protein</fullName>
    </submittedName>
</protein>
<dbReference type="EMBL" id="JANIAA010000051">
    <property type="protein sequence ID" value="MCQ8194677.1"/>
    <property type="molecule type" value="Genomic_DNA"/>
</dbReference>
<sequence>MIAGFAEIYPQAGRRKLLEAATTYGVEGLAARPHDGHAARNASRPTDAFRRLSRLPGSGATERSRSVTIGDTHAVFVSATTYTEYGCGPSAV</sequence>
<evidence type="ECO:0000313" key="2">
    <source>
        <dbReference type="EMBL" id="MCQ8194677.1"/>
    </source>
</evidence>
<accession>A0ABT1VBL3</accession>
<evidence type="ECO:0000313" key="3">
    <source>
        <dbReference type="Proteomes" id="UP001204746"/>
    </source>
</evidence>
<comment type="caution">
    <text evidence="2">The sequence shown here is derived from an EMBL/GenBank/DDBJ whole genome shotgun (WGS) entry which is preliminary data.</text>
</comment>
<gene>
    <name evidence="2" type="ORF">NP777_41910</name>
</gene>
<proteinExistence type="predicted"/>
<dbReference type="Proteomes" id="UP001204746">
    <property type="component" value="Unassembled WGS sequence"/>
</dbReference>
<reference evidence="2 3" key="1">
    <citation type="submission" date="2022-07" db="EMBL/GenBank/DDBJ databases">
        <authorList>
            <person name="Phongsopitanun W."/>
            <person name="Tanasupawat S."/>
        </authorList>
    </citation>
    <scope>NUCLEOTIDE SEQUENCE [LARGE SCALE GENOMIC DNA]</scope>
    <source>
        <strain evidence="2 3">RCU-064</strain>
    </source>
</reference>
<organism evidence="2 3">
    <name type="scientific">Streptomyces rugosispiralis</name>
    <dbReference type="NCBI Taxonomy" id="2967341"/>
    <lineage>
        <taxon>Bacteria</taxon>
        <taxon>Bacillati</taxon>
        <taxon>Actinomycetota</taxon>
        <taxon>Actinomycetes</taxon>
        <taxon>Kitasatosporales</taxon>
        <taxon>Streptomycetaceae</taxon>
        <taxon>Streptomyces</taxon>
    </lineage>
</organism>